<dbReference type="PANTHER" id="PTHR28055">
    <property type="entry name" value="ALTERED INHERITANCE OF MITOCHONDRIA PROTEIN 41, MITOCHONDRIAL"/>
    <property type="match status" value="1"/>
</dbReference>
<dbReference type="InParanoid" id="A0A395JIH7"/>
<gene>
    <name evidence="1" type="ORF">DFR28_10586</name>
</gene>
<dbReference type="AlphaFoldDB" id="A0A395JIH7"/>
<dbReference type="PANTHER" id="PTHR28055:SF1">
    <property type="entry name" value="ALTERED INHERITANCE OF MITOCHONDRIA PROTEIN 41, MITOCHONDRIAL"/>
    <property type="match status" value="1"/>
</dbReference>
<evidence type="ECO:0000313" key="1">
    <source>
        <dbReference type="EMBL" id="RBP48747.1"/>
    </source>
</evidence>
<dbReference type="SUPFAM" id="SSF89095">
    <property type="entry name" value="GatB/YqeY motif"/>
    <property type="match status" value="1"/>
</dbReference>
<dbReference type="InterPro" id="IPR019004">
    <property type="entry name" value="YqeY/Aim41"/>
</dbReference>
<dbReference type="Proteomes" id="UP000253083">
    <property type="component" value="Unassembled WGS sequence"/>
</dbReference>
<dbReference type="Gene3D" id="1.10.1510.10">
    <property type="entry name" value="Uncharacterised protein YqeY/AIM41 PF09424, N-terminal domain"/>
    <property type="match status" value="1"/>
</dbReference>
<dbReference type="InterPro" id="IPR003789">
    <property type="entry name" value="Asn/Gln_tRNA_amidoTrase-B-like"/>
</dbReference>
<dbReference type="RefSeq" id="WP_113955347.1">
    <property type="nucleotide sequence ID" value="NZ_QNRT01000005.1"/>
</dbReference>
<reference evidence="1 2" key="1">
    <citation type="submission" date="2018-06" db="EMBL/GenBank/DDBJ databases">
        <title>Genomic Encyclopedia of Type Strains, Phase IV (KMG-IV): sequencing the most valuable type-strain genomes for metagenomic binning, comparative biology and taxonomic classification.</title>
        <authorList>
            <person name="Goeker M."/>
        </authorList>
    </citation>
    <scope>NUCLEOTIDE SEQUENCE [LARGE SCALE GENOMIC DNA]</scope>
    <source>
        <strain evidence="1 2">DSM 24032</strain>
    </source>
</reference>
<accession>A0A395JIH7</accession>
<dbReference type="InterPro" id="IPR023168">
    <property type="entry name" value="GatB_Yqey_C_2"/>
</dbReference>
<keyword evidence="2" id="KW-1185">Reference proteome</keyword>
<evidence type="ECO:0008006" key="3">
    <source>
        <dbReference type="Google" id="ProtNLM"/>
    </source>
</evidence>
<dbReference type="EMBL" id="QNRT01000005">
    <property type="protein sequence ID" value="RBP48747.1"/>
    <property type="molecule type" value="Genomic_DNA"/>
</dbReference>
<evidence type="ECO:0000313" key="2">
    <source>
        <dbReference type="Proteomes" id="UP000253083"/>
    </source>
</evidence>
<dbReference type="GO" id="GO:0016884">
    <property type="term" value="F:carbon-nitrogen ligase activity, with glutamine as amido-N-donor"/>
    <property type="evidence" value="ECO:0007669"/>
    <property type="project" value="InterPro"/>
</dbReference>
<dbReference type="InterPro" id="IPR042184">
    <property type="entry name" value="YqeY/Aim41_N"/>
</dbReference>
<protein>
    <recommendedName>
        <fullName evidence="3">Glutamyl-tRNA amidotransferase</fullName>
    </recommendedName>
</protein>
<proteinExistence type="predicted"/>
<name>A0A395JIH7_9GAMM</name>
<dbReference type="Pfam" id="PF09424">
    <property type="entry name" value="YqeY"/>
    <property type="match status" value="1"/>
</dbReference>
<dbReference type="Gene3D" id="1.10.10.410">
    <property type="match status" value="1"/>
</dbReference>
<comment type="caution">
    <text evidence="1">The sequence shown here is derived from an EMBL/GenBank/DDBJ whole genome shotgun (WGS) entry which is preliminary data.</text>
</comment>
<organism evidence="1 2">
    <name type="scientific">Arenicella xantha</name>
    <dbReference type="NCBI Taxonomy" id="644221"/>
    <lineage>
        <taxon>Bacteria</taxon>
        <taxon>Pseudomonadati</taxon>
        <taxon>Pseudomonadota</taxon>
        <taxon>Gammaproteobacteria</taxon>
        <taxon>Arenicellales</taxon>
        <taxon>Arenicellaceae</taxon>
        <taxon>Arenicella</taxon>
    </lineage>
</organism>
<sequence>MSLKDQILADMKTAMRAKQASQLESIRMLRAAIQRKEVDDQTEIGDDEVMLILQKQIKQSQDAITQFKAGERQDLAEKEQTHVDNLMVYMPAQLSDEEVAAAVADAISSTGASSMQDMGKVMGILKDKLQGKADMGKVSGLIRAKLS</sequence>
<dbReference type="OrthoDB" id="9788127at2"/>